<evidence type="ECO:0000313" key="3">
    <source>
        <dbReference type="Proteomes" id="UP000283374"/>
    </source>
</evidence>
<organism evidence="2 3">
    <name type="scientific">Cellulomonas rhizosphaerae</name>
    <dbReference type="NCBI Taxonomy" id="2293719"/>
    <lineage>
        <taxon>Bacteria</taxon>
        <taxon>Bacillati</taxon>
        <taxon>Actinomycetota</taxon>
        <taxon>Actinomycetes</taxon>
        <taxon>Micrococcales</taxon>
        <taxon>Cellulomonadaceae</taxon>
        <taxon>Cellulomonas</taxon>
    </lineage>
</organism>
<keyword evidence="1" id="KW-0472">Membrane</keyword>
<dbReference type="AlphaFoldDB" id="A0A413RJE0"/>
<evidence type="ECO:0000256" key="1">
    <source>
        <dbReference type="SAM" id="Phobius"/>
    </source>
</evidence>
<name>A0A413RJE0_9CELL</name>
<gene>
    <name evidence="2" type="ORF">D1825_13700</name>
</gene>
<proteinExistence type="predicted"/>
<comment type="caution">
    <text evidence="2">The sequence shown here is derived from an EMBL/GenBank/DDBJ whole genome shotgun (WGS) entry which is preliminary data.</text>
</comment>
<keyword evidence="3" id="KW-1185">Reference proteome</keyword>
<reference evidence="2 3" key="1">
    <citation type="submission" date="2018-08" db="EMBL/GenBank/DDBJ databases">
        <title>Cellulomonas rhizosphaerae sp. nov., a novel actinomycete isolated from soil.</title>
        <authorList>
            <person name="Tian Y."/>
        </authorList>
    </citation>
    <scope>NUCLEOTIDE SEQUENCE [LARGE SCALE GENOMIC DNA]</scope>
    <source>
        <strain evidence="2 3">NEAU-TCZ24</strain>
    </source>
</reference>
<sequence length="206" mass="20391">MDDEAWIDALRSRSADVAPPVPVDVPLALRRGRRRRAVRGVAVGGGALVAACGVVVVAVAAIPSLLGGLGGASSADSASDAGAPMPTAAADGAAAGGSASLTAPELATAVADGSLGADPVLVVQSGVPSSTPFLAAIRPGTEESSIPNASGTYPAEKWAGFMRPCLAQVGWEVDATGDGWTVEVAPSRAQDYLDALAGCVEQYPVD</sequence>
<keyword evidence="1" id="KW-0812">Transmembrane</keyword>
<dbReference type="EMBL" id="QWKP01000212">
    <property type="protein sequence ID" value="RHA38604.1"/>
    <property type="molecule type" value="Genomic_DNA"/>
</dbReference>
<evidence type="ECO:0000313" key="2">
    <source>
        <dbReference type="EMBL" id="RHA38604.1"/>
    </source>
</evidence>
<dbReference type="Proteomes" id="UP000283374">
    <property type="component" value="Unassembled WGS sequence"/>
</dbReference>
<keyword evidence="1" id="KW-1133">Transmembrane helix</keyword>
<accession>A0A413RJE0</accession>
<protein>
    <submittedName>
        <fullName evidence="2">Uncharacterized protein</fullName>
    </submittedName>
</protein>
<feature type="transmembrane region" description="Helical" evidence="1">
    <location>
        <begin position="40"/>
        <end position="66"/>
    </location>
</feature>